<proteinExistence type="predicted"/>
<evidence type="ECO:0000313" key="4">
    <source>
        <dbReference type="EMBL" id="CAJ54253.1"/>
    </source>
</evidence>
<keyword evidence="1" id="KW-1133">Transmembrane helix</keyword>
<name>Q1MRX3_LAWIP</name>
<dbReference type="Gene3D" id="3.90.640.20">
    <property type="entry name" value="Heat-shock cognate protein, ATPase"/>
    <property type="match status" value="1"/>
</dbReference>
<evidence type="ECO:0000313" key="5">
    <source>
        <dbReference type="Proteomes" id="UP000002430"/>
    </source>
</evidence>
<organism evidence="4 5">
    <name type="scientific">Lawsonia intracellularis (strain PHE/MN1-00)</name>
    <dbReference type="NCBI Taxonomy" id="363253"/>
    <lineage>
        <taxon>Bacteria</taxon>
        <taxon>Pseudomonadati</taxon>
        <taxon>Thermodesulfobacteriota</taxon>
        <taxon>Desulfovibrionia</taxon>
        <taxon>Desulfovibrionales</taxon>
        <taxon>Desulfovibrionaceae</taxon>
        <taxon>Lawsonia</taxon>
    </lineage>
</organism>
<evidence type="ECO:0000259" key="2">
    <source>
        <dbReference type="Pfam" id="PF11738"/>
    </source>
</evidence>
<evidence type="ECO:0000256" key="1">
    <source>
        <dbReference type="SAM" id="Phobius"/>
    </source>
</evidence>
<reference evidence="4 5" key="1">
    <citation type="submission" date="2005-11" db="EMBL/GenBank/DDBJ databases">
        <title>The complete genome sequence of Lawsonia intracellularis: the causative agent of proliferative enteropathy.</title>
        <authorList>
            <person name="Kaur K."/>
            <person name="Zhang Q."/>
            <person name="Beckler D."/>
            <person name="Munir S."/>
            <person name="Li L."/>
            <person name="Kinsley K."/>
            <person name="Herron L."/>
            <person name="Peterson A."/>
            <person name="May B."/>
            <person name="Singh S."/>
            <person name="Gebhart C."/>
            <person name="Kapur V."/>
        </authorList>
    </citation>
    <scope>NUCLEOTIDE SEQUENCE [LARGE SCALE GENOMIC DNA]</scope>
    <source>
        <strain evidence="4 5">PHE/MN1-00</strain>
    </source>
</reference>
<dbReference type="HOGENOM" id="CLU_087229_0_0_7"/>
<feature type="domain" description="DUF3298" evidence="2">
    <location>
        <begin position="142"/>
        <end position="218"/>
    </location>
</feature>
<dbReference type="InterPro" id="IPR021729">
    <property type="entry name" value="DUF3298"/>
</dbReference>
<sequence>MRYINYYYYYYYFLFFFIIITQTICFAHNTDGSSILDHSITITTKEMQVSVHYPEIHSSKIDQDIKGWAQQLVENFKTTNSEKELAIGPYELRADYSITKPSDKAISIIYTITDFTGGAHGNLEISVFNYDLTTEQPLDLIDIFDDVNSALKIMSEYSYKSLSETLGNMSDKEILSVGTAPDLDNYNSIALIPNGIRIFFQPYQVAPWSAGPQQVDMTLEELSKANPTKKIWNLS</sequence>
<dbReference type="RefSeq" id="WP_011526279.1">
    <property type="nucleotide sequence ID" value="NC_008011.1"/>
</dbReference>
<accession>Q1MRX3</accession>
<gene>
    <name evidence="4" type="ordered locus">LI0197</name>
</gene>
<protein>
    <submittedName>
        <fullName evidence="4">Similar to endo-1,4-beta-xylanase</fullName>
    </submittedName>
</protein>
<feature type="transmembrane region" description="Helical" evidence="1">
    <location>
        <begin position="6"/>
        <end position="27"/>
    </location>
</feature>
<dbReference type="EMBL" id="AM180252">
    <property type="protein sequence ID" value="CAJ54253.1"/>
    <property type="molecule type" value="Genomic_DNA"/>
</dbReference>
<dbReference type="STRING" id="363253.LI0197"/>
<dbReference type="Proteomes" id="UP000002430">
    <property type="component" value="Chromosome"/>
</dbReference>
<keyword evidence="1" id="KW-0472">Membrane</keyword>
<dbReference type="Pfam" id="PF11738">
    <property type="entry name" value="DUF3298"/>
    <property type="match status" value="1"/>
</dbReference>
<evidence type="ECO:0000259" key="3">
    <source>
        <dbReference type="Pfam" id="PF13739"/>
    </source>
</evidence>
<keyword evidence="1" id="KW-0812">Transmembrane</keyword>
<dbReference type="AlphaFoldDB" id="Q1MRX3"/>
<dbReference type="InterPro" id="IPR025303">
    <property type="entry name" value="PdaC"/>
</dbReference>
<dbReference type="OrthoDB" id="8970257at2"/>
<dbReference type="Pfam" id="PF13739">
    <property type="entry name" value="PdaC"/>
    <property type="match status" value="1"/>
</dbReference>
<dbReference type="Gene3D" id="3.30.565.40">
    <property type="entry name" value="Fervidobacterium nodosum Rt17-B1 like"/>
    <property type="match status" value="1"/>
</dbReference>
<feature type="domain" description="Deacetylase PdaC" evidence="3">
    <location>
        <begin position="44"/>
        <end position="122"/>
    </location>
</feature>
<dbReference type="KEGG" id="lip:LI0197"/>
<dbReference type="eggNOG" id="COG0726">
    <property type="taxonomic scope" value="Bacteria"/>
</dbReference>
<dbReference type="InterPro" id="IPR037126">
    <property type="entry name" value="PdaC/RsiV-like_sf"/>
</dbReference>
<keyword evidence="5" id="KW-1185">Reference proteome</keyword>